<evidence type="ECO:0000313" key="5">
    <source>
        <dbReference type="Proteomes" id="UP000436088"/>
    </source>
</evidence>
<keyword evidence="2" id="KW-0677">Repeat</keyword>
<evidence type="ECO:0000313" key="4">
    <source>
        <dbReference type="EMBL" id="KAE8654683.1"/>
    </source>
</evidence>
<dbReference type="Pfam" id="PF25245">
    <property type="entry name" value="TPR_At1g68980"/>
    <property type="match status" value="1"/>
</dbReference>
<sequence>MNESDTLFAVCTLRCGEKQSPHELPHYPLIFTERHPESGKGICLCGFVIETVTTLLSSMSVANTPAPAFALVKCIIEEQVSDAEKVVATMSFLGVRPDETSFDKQVLYNSLIGGYVKSGSIDLVSATILRCLREGNGKDLNFNDETFCQVVKGYIQTGVMKSLASLIIEAQKLESPLFEVDKSIGYGIISACINLGLSDKAHSFVGEMNAQGGSVGLGVFVPILKAYGKDIRTAEATQLVMDISTSGLQLDTGMYDMLIEASMTSQDFPSAFTLFRDMRGARIDDLKGSYLTIMTGLMENQRPELMAAFLDVVEDPRIEIKTHDWNSIIHAFCKAGAGKASSSITTWLMRSYMLSLKEVSPYAVMQVVERSQEMKIFVDKWRYKQAFMEKHKKLKVSQLRRSFRKMKALIAFKNWAGLNA</sequence>
<dbReference type="InterPro" id="IPR011990">
    <property type="entry name" value="TPR-like_helical_dom_sf"/>
</dbReference>
<evidence type="ECO:0000256" key="2">
    <source>
        <dbReference type="ARBA" id="ARBA00022737"/>
    </source>
</evidence>
<dbReference type="PANTHER" id="PTHR46598">
    <property type="entry name" value="BNAC05G43320D PROTEIN"/>
    <property type="match status" value="1"/>
</dbReference>
<dbReference type="InterPro" id="IPR002885">
    <property type="entry name" value="PPR_rpt"/>
</dbReference>
<reference evidence="4" key="1">
    <citation type="submission" date="2019-09" db="EMBL/GenBank/DDBJ databases">
        <title>Draft genome information of white flower Hibiscus syriacus.</title>
        <authorList>
            <person name="Kim Y.-M."/>
        </authorList>
    </citation>
    <scope>NUCLEOTIDE SEQUENCE [LARGE SCALE GENOMIC DNA]</scope>
    <source>
        <strain evidence="4">YM2019G1</strain>
    </source>
</reference>
<dbReference type="Proteomes" id="UP000436088">
    <property type="component" value="Unassembled WGS sequence"/>
</dbReference>
<evidence type="ECO:0000259" key="3">
    <source>
        <dbReference type="Pfam" id="PF25245"/>
    </source>
</evidence>
<proteinExistence type="inferred from homology"/>
<dbReference type="InterPro" id="IPR057440">
    <property type="entry name" value="At1g68980-like_TPR"/>
</dbReference>
<dbReference type="Gene3D" id="1.25.40.10">
    <property type="entry name" value="Tetratricopeptide repeat domain"/>
    <property type="match status" value="2"/>
</dbReference>
<accession>A0A6A2W9Q7</accession>
<comment type="similarity">
    <text evidence="1">Belongs to the PPR family. P subfamily.</text>
</comment>
<evidence type="ECO:0000256" key="1">
    <source>
        <dbReference type="ARBA" id="ARBA00007626"/>
    </source>
</evidence>
<organism evidence="4 5">
    <name type="scientific">Hibiscus syriacus</name>
    <name type="common">Rose of Sharon</name>
    <dbReference type="NCBI Taxonomy" id="106335"/>
    <lineage>
        <taxon>Eukaryota</taxon>
        <taxon>Viridiplantae</taxon>
        <taxon>Streptophyta</taxon>
        <taxon>Embryophyta</taxon>
        <taxon>Tracheophyta</taxon>
        <taxon>Spermatophyta</taxon>
        <taxon>Magnoliopsida</taxon>
        <taxon>eudicotyledons</taxon>
        <taxon>Gunneridae</taxon>
        <taxon>Pentapetalae</taxon>
        <taxon>rosids</taxon>
        <taxon>malvids</taxon>
        <taxon>Malvales</taxon>
        <taxon>Malvaceae</taxon>
        <taxon>Malvoideae</taxon>
        <taxon>Hibiscus</taxon>
    </lineage>
</organism>
<comment type="caution">
    <text evidence="4">The sequence shown here is derived from an EMBL/GenBank/DDBJ whole genome shotgun (WGS) entry which is preliminary data.</text>
</comment>
<keyword evidence="5" id="KW-1185">Reference proteome</keyword>
<name>A0A6A2W9Q7_HIBSY</name>
<feature type="domain" description="At1g68980-like TPR repeats" evidence="3">
    <location>
        <begin position="49"/>
        <end position="79"/>
    </location>
</feature>
<dbReference type="Pfam" id="PF01535">
    <property type="entry name" value="PPR"/>
    <property type="match status" value="2"/>
</dbReference>
<dbReference type="AlphaFoldDB" id="A0A6A2W9Q7"/>
<gene>
    <name evidence="4" type="ORF">F3Y22_tig00117047pilonHSYRG00015</name>
</gene>
<protein>
    <recommendedName>
        <fullName evidence="3">At1g68980-like TPR repeats domain-containing protein</fullName>
    </recommendedName>
</protein>
<dbReference type="EMBL" id="VEPZ02001786">
    <property type="protein sequence ID" value="KAE8654683.1"/>
    <property type="molecule type" value="Genomic_DNA"/>
</dbReference>
<dbReference type="PANTHER" id="PTHR46598:SF2">
    <property type="entry name" value="OS01G0788900 PROTEIN"/>
    <property type="match status" value="1"/>
</dbReference>